<feature type="region of interest" description="Disordered" evidence="4">
    <location>
        <begin position="95"/>
        <end position="119"/>
    </location>
</feature>
<evidence type="ECO:0000256" key="1">
    <source>
        <dbReference type="ARBA" id="ARBA00022737"/>
    </source>
</evidence>
<feature type="region of interest" description="Disordered" evidence="4">
    <location>
        <begin position="1"/>
        <end position="28"/>
    </location>
</feature>
<dbReference type="EMBL" id="LKEB01000003">
    <property type="protein sequence ID" value="ROW17161.1"/>
    <property type="molecule type" value="Genomic_DNA"/>
</dbReference>
<dbReference type="InterPro" id="IPR002110">
    <property type="entry name" value="Ankyrin_rpt"/>
</dbReference>
<reference evidence="5 6" key="1">
    <citation type="submission" date="2015-09" db="EMBL/GenBank/DDBJ databases">
        <title>Host preference determinants of Valsa canker pathogens revealed by comparative genomics.</title>
        <authorList>
            <person name="Yin Z."/>
            <person name="Huang L."/>
        </authorList>
    </citation>
    <scope>NUCLEOTIDE SEQUENCE [LARGE SCALE GENOMIC DNA]</scope>
    <source>
        <strain evidence="5 6">SXYLt</strain>
    </source>
</reference>
<dbReference type="Pfam" id="PF12796">
    <property type="entry name" value="Ank_2"/>
    <property type="match status" value="1"/>
</dbReference>
<dbReference type="PROSITE" id="PS50088">
    <property type="entry name" value="ANK_REPEAT"/>
    <property type="match status" value="1"/>
</dbReference>
<sequence length="731" mass="80274">MADVASPNSVAGNPNGGARIGRPPQWTESRSRKLARLYMYTTLPMEKIIKALFPNDDVKKNSAQKTLHKMVGHDPRPLRPVGREDMNTRFKLLHKRSQRRRRSDGTPAEHEEGLTAVKHELNTPAFSDISRFDNVDTLRSLQQDGRLDLASPSTLASASPGQCWSAFPKDDIELPFQAPFPRPPRNDTVFTNSTQMSTDSIKSLRNRISVSTVFAKQVSVLMSRLTIGSSEKVGTSPCRTPSDLPALHSSLAPGVLLHPGLSVPGDFLIARKHVKSCNAEKHFRMPHGQSECTCWCEIADEIADIPEALYITEKDVTCDAATNVLQGSVDISWADQFGNTILHLFAALDSDEGTRTTLHLLNLGRANPAALNTAGQTFLHILSPAWLSGTDSLEAPLYTLLNMLYSTHLDLVFVRDVYGRTFFHQLQRLTSDPLIITNIIKQYAFDVIPRDAFGVKPPSRAAESSFVPPKRAGTIALSPLAEETPEDHFAARDAKLMAVVNRAYENPATEDGDGRNGLHCLAELHLASASSPNSPDPSSPGPDQSKSPIINKGSLKRKHGKDDVDKPINKRLQFLQGLLTPVQAIRPPDVNHYDNQGNTVLIAFATHLLDDQDDKTGQNIGKILSLLIQHGANIDARNRQGETALLVAARCGNKHVVSNLLDKGTNLYARDKYGRGIMAVIDAQIAQSSRDLPSYGRLEAVRAAVLAKKLGEKGGNDEPSFMDEWCWPQKR</sequence>
<dbReference type="PANTHER" id="PTHR24178">
    <property type="entry name" value="MOLTING PROTEIN MLT-4"/>
    <property type="match status" value="1"/>
</dbReference>
<evidence type="ECO:0000313" key="6">
    <source>
        <dbReference type="Proteomes" id="UP000285146"/>
    </source>
</evidence>
<keyword evidence="2 3" id="KW-0040">ANK repeat</keyword>
<feature type="compositionally biased region" description="Polar residues" evidence="4">
    <location>
        <begin position="1"/>
        <end position="12"/>
    </location>
</feature>
<dbReference type="Gene3D" id="1.25.40.20">
    <property type="entry name" value="Ankyrin repeat-containing domain"/>
    <property type="match status" value="2"/>
</dbReference>
<dbReference type="SMART" id="SM00248">
    <property type="entry name" value="ANK"/>
    <property type="match status" value="3"/>
</dbReference>
<dbReference type="PANTHER" id="PTHR24178:SF9">
    <property type="entry name" value="ANK_REP_REGION DOMAIN-CONTAINING PROTEIN"/>
    <property type="match status" value="1"/>
</dbReference>
<dbReference type="PROSITE" id="PS50297">
    <property type="entry name" value="ANK_REP_REGION"/>
    <property type="match status" value="1"/>
</dbReference>
<dbReference type="InterPro" id="IPR036770">
    <property type="entry name" value="Ankyrin_rpt-contain_sf"/>
</dbReference>
<feature type="region of interest" description="Disordered" evidence="4">
    <location>
        <begin position="528"/>
        <end position="565"/>
    </location>
</feature>
<dbReference type="Proteomes" id="UP000285146">
    <property type="component" value="Unassembled WGS sequence"/>
</dbReference>
<protein>
    <submittedName>
        <fullName evidence="5">Uncharacterized protein</fullName>
    </submittedName>
</protein>
<proteinExistence type="predicted"/>
<accession>A0A423XLA0</accession>
<organism evidence="5 6">
    <name type="scientific">Cytospora leucostoma</name>
    <dbReference type="NCBI Taxonomy" id="1230097"/>
    <lineage>
        <taxon>Eukaryota</taxon>
        <taxon>Fungi</taxon>
        <taxon>Dikarya</taxon>
        <taxon>Ascomycota</taxon>
        <taxon>Pezizomycotina</taxon>
        <taxon>Sordariomycetes</taxon>
        <taxon>Sordariomycetidae</taxon>
        <taxon>Diaporthales</taxon>
        <taxon>Cytosporaceae</taxon>
        <taxon>Cytospora</taxon>
    </lineage>
</organism>
<keyword evidence="1" id="KW-0677">Repeat</keyword>
<dbReference type="OrthoDB" id="194358at2759"/>
<dbReference type="STRING" id="1230097.A0A423XLA0"/>
<feature type="compositionally biased region" description="Basic and acidic residues" evidence="4">
    <location>
        <begin position="103"/>
        <end position="119"/>
    </location>
</feature>
<evidence type="ECO:0000256" key="3">
    <source>
        <dbReference type="PROSITE-ProRule" id="PRU00023"/>
    </source>
</evidence>
<feature type="repeat" description="ANK" evidence="3">
    <location>
        <begin position="640"/>
        <end position="672"/>
    </location>
</feature>
<evidence type="ECO:0000256" key="2">
    <source>
        <dbReference type="ARBA" id="ARBA00023043"/>
    </source>
</evidence>
<dbReference type="AlphaFoldDB" id="A0A423XLA0"/>
<evidence type="ECO:0000313" key="5">
    <source>
        <dbReference type="EMBL" id="ROW17161.1"/>
    </source>
</evidence>
<evidence type="ECO:0000256" key="4">
    <source>
        <dbReference type="SAM" id="MobiDB-lite"/>
    </source>
</evidence>
<name>A0A423XLA0_9PEZI</name>
<dbReference type="SUPFAM" id="SSF48403">
    <property type="entry name" value="Ankyrin repeat"/>
    <property type="match status" value="1"/>
</dbReference>
<dbReference type="InParanoid" id="A0A423XLA0"/>
<comment type="caution">
    <text evidence="5">The sequence shown here is derived from an EMBL/GenBank/DDBJ whole genome shotgun (WGS) entry which is preliminary data.</text>
</comment>
<keyword evidence="6" id="KW-1185">Reference proteome</keyword>
<gene>
    <name evidence="5" type="ORF">VPNG_01312</name>
</gene>